<keyword evidence="14" id="KW-1185">Reference proteome</keyword>
<dbReference type="GO" id="GO:0015031">
    <property type="term" value="P:protein transport"/>
    <property type="evidence" value="ECO:0007669"/>
    <property type="project" value="UniProtKB-KW"/>
</dbReference>
<evidence type="ECO:0000256" key="3">
    <source>
        <dbReference type="ARBA" id="ARBA00022448"/>
    </source>
</evidence>
<feature type="compositionally biased region" description="Polar residues" evidence="11">
    <location>
        <begin position="203"/>
        <end position="214"/>
    </location>
</feature>
<comment type="subcellular location">
    <subcellularLocation>
        <location evidence="1">Cytoplasm</location>
        <location evidence="1">Cytoskeleton</location>
        <location evidence="1">Cilium basal body</location>
    </subcellularLocation>
    <subcellularLocation>
        <location evidence="2">Cytoplasm</location>
        <location evidence="2">Cytoskeleton</location>
        <location evidence="2">Microtubule organizing center</location>
        <location evidence="2">Centrosome</location>
    </subcellularLocation>
</comment>
<dbReference type="Pfam" id="PF00581">
    <property type="entry name" value="Rhodanese"/>
    <property type="match status" value="1"/>
</dbReference>
<protein>
    <recommendedName>
        <fullName evidence="12">Rhodanese domain-containing protein</fullName>
    </recommendedName>
</protein>
<evidence type="ECO:0000259" key="12">
    <source>
        <dbReference type="PROSITE" id="PS50206"/>
    </source>
</evidence>
<dbReference type="AlphaFoldDB" id="A0AAW1R8H2"/>
<evidence type="ECO:0000256" key="9">
    <source>
        <dbReference type="ARBA" id="ARBA00023273"/>
    </source>
</evidence>
<feature type="domain" description="Rhodanese" evidence="12">
    <location>
        <begin position="73"/>
        <end position="170"/>
    </location>
</feature>
<dbReference type="PROSITE" id="PS50206">
    <property type="entry name" value="RHODANESE_3"/>
    <property type="match status" value="1"/>
</dbReference>
<proteinExistence type="inferred from homology"/>
<dbReference type="SMART" id="SM00450">
    <property type="entry name" value="RHOD"/>
    <property type="match status" value="1"/>
</dbReference>
<keyword evidence="8" id="KW-0206">Cytoskeleton</keyword>
<keyword evidence="9" id="KW-0966">Cell projection</keyword>
<dbReference type="GO" id="GO:0036064">
    <property type="term" value="C:ciliary basal body"/>
    <property type="evidence" value="ECO:0007669"/>
    <property type="project" value="TreeGrafter"/>
</dbReference>
<sequence length="214" mass="23761">MPLFVKPIGGTALKRPPPANPRYKDVKPQVDSGFNELKAKDLCADRQVNARFQRGENFRRIKASRLQELLSEQGVEVLLLDLRDEDAFEAFHLTGAVSYPARMLSRAMNPFTPEILAFRNHPKNIIIVHDLDERIAAPAANLMFEKGVDNVYLLTGGLHAVVARCPELLEGPSIPQPPRRSSRDSRNATARSSVSRGSSAKSFQSLQSTSSGWR</sequence>
<keyword evidence="6" id="KW-0653">Protein transport</keyword>
<name>A0AAW1R8H2_9CHLO</name>
<keyword evidence="4" id="KW-0963">Cytoplasm</keyword>
<evidence type="ECO:0000256" key="8">
    <source>
        <dbReference type="ARBA" id="ARBA00023212"/>
    </source>
</evidence>
<evidence type="ECO:0000256" key="4">
    <source>
        <dbReference type="ARBA" id="ARBA00022490"/>
    </source>
</evidence>
<comment type="caution">
    <text evidence="13">The sequence shown here is derived from an EMBL/GenBank/DDBJ whole genome shotgun (WGS) entry which is preliminary data.</text>
</comment>
<dbReference type="PANTHER" id="PTHR44390">
    <property type="entry name" value="CENTROSOMAL PROTEIN OF 41 KDA"/>
    <property type="match status" value="1"/>
</dbReference>
<dbReference type="GO" id="GO:0060271">
    <property type="term" value="P:cilium assembly"/>
    <property type="evidence" value="ECO:0007669"/>
    <property type="project" value="TreeGrafter"/>
</dbReference>
<feature type="region of interest" description="Disordered" evidence="11">
    <location>
        <begin position="171"/>
        <end position="214"/>
    </location>
</feature>
<evidence type="ECO:0000313" key="13">
    <source>
        <dbReference type="EMBL" id="KAK9829840.1"/>
    </source>
</evidence>
<evidence type="ECO:0000256" key="11">
    <source>
        <dbReference type="SAM" id="MobiDB-lite"/>
    </source>
</evidence>
<keyword evidence="7" id="KW-0969">Cilium</keyword>
<evidence type="ECO:0000256" key="1">
    <source>
        <dbReference type="ARBA" id="ARBA00004120"/>
    </source>
</evidence>
<keyword evidence="5" id="KW-0970">Cilium biogenesis/degradation</keyword>
<evidence type="ECO:0000313" key="14">
    <source>
        <dbReference type="Proteomes" id="UP001489004"/>
    </source>
</evidence>
<gene>
    <name evidence="13" type="ORF">WJX72_008187</name>
</gene>
<dbReference type="InterPro" id="IPR001763">
    <property type="entry name" value="Rhodanese-like_dom"/>
</dbReference>
<dbReference type="SUPFAM" id="SSF52821">
    <property type="entry name" value="Rhodanese/Cell cycle control phosphatase"/>
    <property type="match status" value="1"/>
</dbReference>
<dbReference type="PANTHER" id="PTHR44390:SF1">
    <property type="entry name" value="CENTROSOMAL PROTEIN OF 41 KDA"/>
    <property type="match status" value="1"/>
</dbReference>
<comment type="similarity">
    <text evidence="10">Belongs to the CEP41 family.</text>
</comment>
<evidence type="ECO:0000256" key="10">
    <source>
        <dbReference type="ARBA" id="ARBA00038465"/>
    </source>
</evidence>
<dbReference type="InterPro" id="IPR036873">
    <property type="entry name" value="Rhodanese-like_dom_sf"/>
</dbReference>
<accession>A0AAW1R8H2</accession>
<evidence type="ECO:0000256" key="2">
    <source>
        <dbReference type="ARBA" id="ARBA00004300"/>
    </source>
</evidence>
<evidence type="ECO:0000256" key="5">
    <source>
        <dbReference type="ARBA" id="ARBA00022794"/>
    </source>
</evidence>
<evidence type="ECO:0000256" key="6">
    <source>
        <dbReference type="ARBA" id="ARBA00022927"/>
    </source>
</evidence>
<feature type="compositionally biased region" description="Low complexity" evidence="11">
    <location>
        <begin position="190"/>
        <end position="202"/>
    </location>
</feature>
<dbReference type="EMBL" id="JALJOR010000001">
    <property type="protein sequence ID" value="KAK9829840.1"/>
    <property type="molecule type" value="Genomic_DNA"/>
</dbReference>
<dbReference type="Gene3D" id="3.40.250.10">
    <property type="entry name" value="Rhodanese-like domain"/>
    <property type="match status" value="1"/>
</dbReference>
<dbReference type="Proteomes" id="UP001489004">
    <property type="component" value="Unassembled WGS sequence"/>
</dbReference>
<organism evidence="13 14">
    <name type="scientific">[Myrmecia] bisecta</name>
    <dbReference type="NCBI Taxonomy" id="41462"/>
    <lineage>
        <taxon>Eukaryota</taxon>
        <taxon>Viridiplantae</taxon>
        <taxon>Chlorophyta</taxon>
        <taxon>core chlorophytes</taxon>
        <taxon>Trebouxiophyceae</taxon>
        <taxon>Trebouxiales</taxon>
        <taxon>Trebouxiaceae</taxon>
        <taxon>Myrmecia</taxon>
    </lineage>
</organism>
<dbReference type="CDD" id="cd00158">
    <property type="entry name" value="RHOD"/>
    <property type="match status" value="1"/>
</dbReference>
<evidence type="ECO:0000256" key="7">
    <source>
        <dbReference type="ARBA" id="ARBA00023069"/>
    </source>
</evidence>
<dbReference type="InterPro" id="IPR051889">
    <property type="entry name" value="CEP41"/>
</dbReference>
<reference evidence="13 14" key="1">
    <citation type="journal article" date="2024" name="Nat. Commun.">
        <title>Phylogenomics reveals the evolutionary origins of lichenization in chlorophyte algae.</title>
        <authorList>
            <person name="Puginier C."/>
            <person name="Libourel C."/>
            <person name="Otte J."/>
            <person name="Skaloud P."/>
            <person name="Haon M."/>
            <person name="Grisel S."/>
            <person name="Petersen M."/>
            <person name="Berrin J.G."/>
            <person name="Delaux P.M."/>
            <person name="Dal Grande F."/>
            <person name="Keller J."/>
        </authorList>
    </citation>
    <scope>NUCLEOTIDE SEQUENCE [LARGE SCALE GENOMIC DNA]</scope>
    <source>
        <strain evidence="13 14">SAG 2043</strain>
    </source>
</reference>
<keyword evidence="3" id="KW-0813">Transport</keyword>